<dbReference type="PRINTS" id="PR00775">
    <property type="entry name" value="HEATSHOCK90"/>
</dbReference>
<dbReference type="Proteomes" id="UP000318538">
    <property type="component" value="Chromosome"/>
</dbReference>
<gene>
    <name evidence="6" type="ORF">K227x_13330</name>
</gene>
<accession>A0A517N727</accession>
<name>A0A517N727_9BACT</name>
<sequence>MTISFKESNLYSKAFKTEGLSVDAKKAANRLESVLDRFRETAAVLAEDVARSVPQLTDHSIHHLDALWTTASQIAGEEWALNPLEAFVLGGAFLIHDLGNAICAFPNRIEDLYGDRWNDLVAKNLIEKHGRRPTKKEVSSPPDKIKNLIVLQRLRQEHANACVALATKGIHFSDGPYIPLIEDREICGQLGRLIGEIAASHHWPIEKVASKLNQFAALSGVPQDWQVDALLIACILRCADACQVDRRRAPPLRQAVFQPEAASRKHWIAQQRLNLPTVRRGSGVLEFRSNQPFAVDERESWQIAFDLVAKNASKELEQTSALLKREGRREFAVRRIAGAESVAQFSKYVETEGWLPVDVSIQITDVANVVDRFGGQALYGENTSAPVRELIANTADAVRARRNVVTGGHAPSEGKITIRLFEDEHGWCLEVVDDGLGMSQQVMTGPLLDFGSSFWTSDLALQELPGLLASEFSPTGKFGIGFFSIFMIADSVSVTSHRFDQSHSEAVTIELEKGQLTPLLRKSTASEICPHGGTRIKARLNRSPWTEKGLVGKTPISSRENALVSRIASIAPTIDVNIDVQVDSQTSVRTVVANDWLDLSFSKLWNRLCDGRGDRMQATIPETVRFVRRDECLGRIAFHEPDYSTKCAVTVGGLNAGWLEGACAGVLLGRTDLMSRNSATPFVDGLMLADELKRLKDAEPNPYDKPAVHLTAMMRHIGVVPSKLPMFMTYESDAMTGDSLSDWAAKFKPGEEVLVNLTGTFEHDDGLGNSGTLRLYRKDVDFDLKSNVVLAPELNTVSLLAKLELVPKLGKSGKPVSMLTVVQEIFANAWKVGVADIEPSWMELEVGDYYARESHDITLEVAVFERPKRV</sequence>
<organism evidence="6 7">
    <name type="scientific">Rubripirellula lacrimiformis</name>
    <dbReference type="NCBI Taxonomy" id="1930273"/>
    <lineage>
        <taxon>Bacteria</taxon>
        <taxon>Pseudomonadati</taxon>
        <taxon>Planctomycetota</taxon>
        <taxon>Planctomycetia</taxon>
        <taxon>Pirellulales</taxon>
        <taxon>Pirellulaceae</taxon>
        <taxon>Rubripirellula</taxon>
    </lineage>
</organism>
<dbReference type="Pfam" id="PF24391">
    <property type="entry name" value="HD-CE"/>
    <property type="match status" value="1"/>
</dbReference>
<dbReference type="EMBL" id="CP036525">
    <property type="protein sequence ID" value="QDT02954.1"/>
    <property type="molecule type" value="Genomic_DNA"/>
</dbReference>
<protein>
    <submittedName>
        <fullName evidence="6">Heat shock protein 90</fullName>
    </submittedName>
</protein>
<dbReference type="InterPro" id="IPR001404">
    <property type="entry name" value="Hsp90_fam"/>
</dbReference>
<evidence type="ECO:0000256" key="3">
    <source>
        <dbReference type="ARBA" id="ARBA00022840"/>
    </source>
</evidence>
<dbReference type="SUPFAM" id="SSF55874">
    <property type="entry name" value="ATPase domain of HSP90 chaperone/DNA topoisomerase II/histidine kinase"/>
    <property type="match status" value="1"/>
</dbReference>
<dbReference type="AlphaFoldDB" id="A0A517N727"/>
<evidence type="ECO:0000313" key="6">
    <source>
        <dbReference type="EMBL" id="QDT02954.1"/>
    </source>
</evidence>
<dbReference type="PANTHER" id="PTHR11528">
    <property type="entry name" value="HEAT SHOCK PROTEIN 90 FAMILY MEMBER"/>
    <property type="match status" value="1"/>
</dbReference>
<dbReference type="RefSeq" id="WP_145168739.1">
    <property type="nucleotide sequence ID" value="NZ_CP036525.1"/>
</dbReference>
<dbReference type="GO" id="GO:0140662">
    <property type="term" value="F:ATP-dependent protein folding chaperone"/>
    <property type="evidence" value="ECO:0007669"/>
    <property type="project" value="InterPro"/>
</dbReference>
<dbReference type="InterPro" id="IPR056471">
    <property type="entry name" value="HD-CE"/>
</dbReference>
<dbReference type="GO" id="GO:0005524">
    <property type="term" value="F:ATP binding"/>
    <property type="evidence" value="ECO:0007669"/>
    <property type="project" value="UniProtKB-KW"/>
</dbReference>
<keyword evidence="7" id="KW-1185">Reference proteome</keyword>
<keyword evidence="6" id="KW-0346">Stress response</keyword>
<evidence type="ECO:0000256" key="1">
    <source>
        <dbReference type="ARBA" id="ARBA00008239"/>
    </source>
</evidence>
<dbReference type="OrthoDB" id="9802640at2"/>
<keyword evidence="3" id="KW-0067">ATP-binding</keyword>
<comment type="similarity">
    <text evidence="1">Belongs to the heat shock protein 90 family.</text>
</comment>
<proteinExistence type="inferred from homology"/>
<dbReference type="GO" id="GO:0051082">
    <property type="term" value="F:unfolded protein binding"/>
    <property type="evidence" value="ECO:0007669"/>
    <property type="project" value="InterPro"/>
</dbReference>
<evidence type="ECO:0000256" key="4">
    <source>
        <dbReference type="ARBA" id="ARBA00023186"/>
    </source>
</evidence>
<keyword evidence="4" id="KW-0143">Chaperone</keyword>
<evidence type="ECO:0000259" key="5">
    <source>
        <dbReference type="Pfam" id="PF24391"/>
    </source>
</evidence>
<dbReference type="InterPro" id="IPR036890">
    <property type="entry name" value="HATPase_C_sf"/>
</dbReference>
<evidence type="ECO:0000256" key="2">
    <source>
        <dbReference type="ARBA" id="ARBA00022741"/>
    </source>
</evidence>
<dbReference type="GO" id="GO:0016887">
    <property type="term" value="F:ATP hydrolysis activity"/>
    <property type="evidence" value="ECO:0007669"/>
    <property type="project" value="InterPro"/>
</dbReference>
<reference evidence="6 7" key="1">
    <citation type="submission" date="2019-02" db="EMBL/GenBank/DDBJ databases">
        <title>Deep-cultivation of Planctomycetes and their phenomic and genomic characterization uncovers novel biology.</title>
        <authorList>
            <person name="Wiegand S."/>
            <person name="Jogler M."/>
            <person name="Boedeker C."/>
            <person name="Pinto D."/>
            <person name="Vollmers J."/>
            <person name="Rivas-Marin E."/>
            <person name="Kohn T."/>
            <person name="Peeters S.H."/>
            <person name="Heuer A."/>
            <person name="Rast P."/>
            <person name="Oberbeckmann S."/>
            <person name="Bunk B."/>
            <person name="Jeske O."/>
            <person name="Meyerdierks A."/>
            <person name="Storesund J.E."/>
            <person name="Kallscheuer N."/>
            <person name="Luecker S."/>
            <person name="Lage O.M."/>
            <person name="Pohl T."/>
            <person name="Merkel B.J."/>
            <person name="Hornburger P."/>
            <person name="Mueller R.-W."/>
            <person name="Bruemmer F."/>
            <person name="Labrenz M."/>
            <person name="Spormann A.M."/>
            <person name="Op den Camp H."/>
            <person name="Overmann J."/>
            <person name="Amann R."/>
            <person name="Jetten M.S.M."/>
            <person name="Mascher T."/>
            <person name="Medema M.H."/>
            <person name="Devos D.P."/>
            <person name="Kaster A.-K."/>
            <person name="Ovreas L."/>
            <person name="Rohde M."/>
            <person name="Galperin M.Y."/>
            <person name="Jogler C."/>
        </authorList>
    </citation>
    <scope>NUCLEOTIDE SEQUENCE [LARGE SCALE GENOMIC DNA]</scope>
    <source>
        <strain evidence="6 7">K22_7</strain>
    </source>
</reference>
<dbReference type="InterPro" id="IPR020575">
    <property type="entry name" value="Hsp90_N"/>
</dbReference>
<evidence type="ECO:0000313" key="7">
    <source>
        <dbReference type="Proteomes" id="UP000318538"/>
    </source>
</evidence>
<dbReference type="Gene3D" id="3.30.565.10">
    <property type="entry name" value="Histidine kinase-like ATPase, C-terminal domain"/>
    <property type="match status" value="1"/>
</dbReference>
<dbReference type="KEGG" id="rlc:K227x_13330"/>
<feature type="domain" description="HD-CE" evidence="5">
    <location>
        <begin position="53"/>
        <end position="317"/>
    </location>
</feature>
<keyword evidence="2" id="KW-0547">Nucleotide-binding</keyword>